<keyword evidence="2" id="KW-0808">Transferase</keyword>
<dbReference type="InterPro" id="IPR016152">
    <property type="entry name" value="PTrfase/Anion_transptr"/>
</dbReference>
<dbReference type="RefSeq" id="WP_023403334.1">
    <property type="nucleotide sequence ID" value="NZ_BAUJ01000012.1"/>
</dbReference>
<evidence type="ECO:0000259" key="1">
    <source>
        <dbReference type="PROSITE" id="PS51094"/>
    </source>
</evidence>
<organism evidence="2 3">
    <name type="scientific">Vibrio halioticoli NBRC 102217</name>
    <dbReference type="NCBI Taxonomy" id="1219072"/>
    <lineage>
        <taxon>Bacteria</taxon>
        <taxon>Pseudomonadati</taxon>
        <taxon>Pseudomonadota</taxon>
        <taxon>Gammaproteobacteria</taxon>
        <taxon>Vibrionales</taxon>
        <taxon>Vibrionaceae</taxon>
        <taxon>Vibrio</taxon>
    </lineage>
</organism>
<dbReference type="Pfam" id="PF00359">
    <property type="entry name" value="PTS_EIIA_2"/>
    <property type="match status" value="1"/>
</dbReference>
<dbReference type="OrthoDB" id="9782569at2"/>
<comment type="caution">
    <text evidence="2">The sequence shown here is derived from an EMBL/GenBank/DDBJ whole genome shotgun (WGS) entry which is preliminary data.</text>
</comment>
<dbReference type="GO" id="GO:0016740">
    <property type="term" value="F:transferase activity"/>
    <property type="evidence" value="ECO:0007669"/>
    <property type="project" value="UniProtKB-KW"/>
</dbReference>
<feature type="domain" description="PTS EIIA type-2" evidence="1">
    <location>
        <begin position="4"/>
        <end position="146"/>
    </location>
</feature>
<protein>
    <submittedName>
        <fullName evidence="2">Fructose-specific phosphotransferase system enzyme IIA component</fullName>
    </submittedName>
</protein>
<sequence>MLEELINVELINVNIVSKNKQDLFKELAAPLLKESRIKDLDVFLKGIETREAQCTTTTDGIAYPHCKSETVISPAISVGIAPDGIEYDQDDDEPQPKVFFMIASPADSDYHIEILKALFVKFDPEFVTNLCNAKSAQDALNIIKKD</sequence>
<dbReference type="PANTHER" id="PTHR47738:SF2">
    <property type="entry name" value="PTS SYSTEM FRUCTOSE-LIKE EIIA COMPONENT"/>
    <property type="match status" value="1"/>
</dbReference>
<dbReference type="InterPro" id="IPR002178">
    <property type="entry name" value="PTS_EIIA_type-2_dom"/>
</dbReference>
<dbReference type="PANTHER" id="PTHR47738">
    <property type="entry name" value="PTS SYSTEM FRUCTOSE-LIKE EIIA COMPONENT-RELATED"/>
    <property type="match status" value="1"/>
</dbReference>
<dbReference type="CDD" id="cd00211">
    <property type="entry name" value="PTS_IIA_fru"/>
    <property type="match status" value="1"/>
</dbReference>
<dbReference type="Gene3D" id="3.40.930.10">
    <property type="entry name" value="Mannitol-specific EII, Chain A"/>
    <property type="match status" value="1"/>
</dbReference>
<dbReference type="eggNOG" id="COG1762">
    <property type="taxonomic scope" value="Bacteria"/>
</dbReference>
<reference evidence="2 3" key="1">
    <citation type="submission" date="2013-11" db="EMBL/GenBank/DDBJ databases">
        <title>Whole genome shotgun sequence of Vibrio halioticoli NBRC 102217.</title>
        <authorList>
            <person name="Isaki S."/>
            <person name="Kimura A."/>
            <person name="Ohji S."/>
            <person name="Hosoyama A."/>
            <person name="Fujita N."/>
            <person name="Hashimoto M."/>
            <person name="Hosoyama Y."/>
            <person name="Yamazoe A."/>
        </authorList>
    </citation>
    <scope>NUCLEOTIDE SEQUENCE [LARGE SCALE GENOMIC DNA]</scope>
    <source>
        <strain evidence="2 3">NBRC 102217</strain>
    </source>
</reference>
<dbReference type="Proteomes" id="UP000017800">
    <property type="component" value="Unassembled WGS sequence"/>
</dbReference>
<dbReference type="EMBL" id="BAUJ01000012">
    <property type="protein sequence ID" value="GAD88958.1"/>
    <property type="molecule type" value="Genomic_DNA"/>
</dbReference>
<dbReference type="AlphaFoldDB" id="V5FC38"/>
<gene>
    <name evidence="2" type="primary">fruB</name>
    <name evidence="2" type="ORF">VHA01S_012_00740</name>
</gene>
<dbReference type="PROSITE" id="PS51094">
    <property type="entry name" value="PTS_EIIA_TYPE_2"/>
    <property type="match status" value="1"/>
</dbReference>
<dbReference type="InterPro" id="IPR051541">
    <property type="entry name" value="PTS_SugarTrans_NitroReg"/>
</dbReference>
<evidence type="ECO:0000313" key="3">
    <source>
        <dbReference type="Proteomes" id="UP000017800"/>
    </source>
</evidence>
<name>V5FC38_9VIBR</name>
<keyword evidence="3" id="KW-1185">Reference proteome</keyword>
<accession>V5FC38</accession>
<proteinExistence type="predicted"/>
<dbReference type="SUPFAM" id="SSF55804">
    <property type="entry name" value="Phoshotransferase/anion transport protein"/>
    <property type="match status" value="1"/>
</dbReference>
<evidence type="ECO:0000313" key="2">
    <source>
        <dbReference type="EMBL" id="GAD88958.1"/>
    </source>
</evidence>